<dbReference type="PANTHER" id="PTHR23325:SF1">
    <property type="entry name" value="SERUM RESPONSE FACTOR-BINDING PROTEIN 1"/>
    <property type="match status" value="1"/>
</dbReference>
<dbReference type="Proteomes" id="UP001642482">
    <property type="component" value="Unassembled WGS sequence"/>
</dbReference>
<evidence type="ECO:0000256" key="2">
    <source>
        <dbReference type="SAM" id="MobiDB-lite"/>
    </source>
</evidence>
<feature type="region of interest" description="Disordered" evidence="2">
    <location>
        <begin position="1"/>
        <end position="38"/>
    </location>
</feature>
<feature type="compositionally biased region" description="Low complexity" evidence="2">
    <location>
        <begin position="15"/>
        <end position="25"/>
    </location>
</feature>
<evidence type="ECO:0000256" key="1">
    <source>
        <dbReference type="ARBA" id="ARBA00023054"/>
    </source>
</evidence>
<dbReference type="EMBL" id="CAWUHD010000210">
    <property type="protein sequence ID" value="CAK7238146.1"/>
    <property type="molecule type" value="Genomic_DNA"/>
</dbReference>
<feature type="compositionally biased region" description="Acidic residues" evidence="2">
    <location>
        <begin position="331"/>
        <end position="355"/>
    </location>
</feature>
<dbReference type="Pfam" id="PF09073">
    <property type="entry name" value="BUD22"/>
    <property type="match status" value="1"/>
</dbReference>
<evidence type="ECO:0000259" key="3">
    <source>
        <dbReference type="Pfam" id="PF09073"/>
    </source>
</evidence>
<dbReference type="InterPro" id="IPR015158">
    <property type="entry name" value="Bud22_dom"/>
</dbReference>
<feature type="compositionally biased region" description="Acidic residues" evidence="2">
    <location>
        <begin position="242"/>
        <end position="268"/>
    </location>
</feature>
<evidence type="ECO:0000313" key="5">
    <source>
        <dbReference type="Proteomes" id="UP001642482"/>
    </source>
</evidence>
<dbReference type="PANTHER" id="PTHR23325">
    <property type="entry name" value="SERUM RESPONSE FACTOR-BINDING"/>
    <property type="match status" value="1"/>
</dbReference>
<dbReference type="InterPro" id="IPR037393">
    <property type="entry name" value="Bud22/SRFB1"/>
</dbReference>
<sequence>MLKRKRPDGRAPNKGANGSSNNYSAAPPPSSVKPQPEKAVTAFESSYADVLRALKKARGFERQRLARRIQEEKKQTKGKKGKGKKAAKTADPNGEAGASEERIQRLEREVEVLKTLDYEVTARVHLANAMMRTRDLPDAPGPLGAHLQLASEVLSQRTKAYRTDDIHNVTSALYNRPFVRDAVAKAVRGMCQLVGVPPPDKNAGRQRKGKDDKDSSKEKEDAVDKETQKNTKVNTGKPIDPLSDDDDDEEEEEEEDNTVYNEEDDEAIERELAKYDSMLGGSGGEESGSEGGDDDDDSDDDSDEGLDDDAVVAKLRAKYKAAVAKGLWRDDGDEISDEEGGSDDGEDDDEEEDEFAGFSPGESDEEAEEEEEEEEDESDSSSDEDLRPQKRAATSSTSGGNHFLPTLMGGYISDGDDGDDDDRRAKIADDEAAAERMLGGPRKNRRGQRARQAIWEKKYKLLAKHVLEGEKKEKTDGKKDKSGKAGKQRESGWDAKRGAVDANDAPRWMRRKMGLTGRVGPAGGGASGKGTLAAAKAPGRKENTNANAQVSGTLHPSWEAARMAKDKAQTAAFEGKKIVFD</sequence>
<keyword evidence="5" id="KW-1185">Reference proteome</keyword>
<comment type="caution">
    <text evidence="4">The sequence shown here is derived from an EMBL/GenBank/DDBJ whole genome shotgun (WGS) entry which is preliminary data.</text>
</comment>
<proteinExistence type="predicted"/>
<feature type="region of interest" description="Disordered" evidence="2">
    <location>
        <begin position="193"/>
        <end position="309"/>
    </location>
</feature>
<evidence type="ECO:0000313" key="4">
    <source>
        <dbReference type="EMBL" id="CAK7238146.1"/>
    </source>
</evidence>
<feature type="compositionally biased region" description="Acidic residues" evidence="2">
    <location>
        <begin position="362"/>
        <end position="383"/>
    </location>
</feature>
<name>A0ABP0D4D7_9PEZI</name>
<accession>A0ABP0D4D7</accession>
<feature type="compositionally biased region" description="Basic and acidic residues" evidence="2">
    <location>
        <begin position="59"/>
        <end position="75"/>
    </location>
</feature>
<feature type="compositionally biased region" description="Basic and acidic residues" evidence="2">
    <location>
        <begin position="467"/>
        <end position="499"/>
    </location>
</feature>
<feature type="compositionally biased region" description="Polar residues" evidence="2">
    <location>
        <begin position="544"/>
        <end position="554"/>
    </location>
</feature>
<feature type="compositionally biased region" description="Basic and acidic residues" evidence="2">
    <location>
        <begin position="209"/>
        <end position="229"/>
    </location>
</feature>
<feature type="domain" description="Bud22" evidence="3">
    <location>
        <begin position="296"/>
        <end position="581"/>
    </location>
</feature>
<feature type="region of interest" description="Disordered" evidence="2">
    <location>
        <begin position="59"/>
        <end position="102"/>
    </location>
</feature>
<organism evidence="4 5">
    <name type="scientific">Sporothrix eucalyptigena</name>
    <dbReference type="NCBI Taxonomy" id="1812306"/>
    <lineage>
        <taxon>Eukaryota</taxon>
        <taxon>Fungi</taxon>
        <taxon>Dikarya</taxon>
        <taxon>Ascomycota</taxon>
        <taxon>Pezizomycotina</taxon>
        <taxon>Sordariomycetes</taxon>
        <taxon>Sordariomycetidae</taxon>
        <taxon>Ophiostomatales</taxon>
        <taxon>Ophiostomataceae</taxon>
        <taxon>Sporothrix</taxon>
    </lineage>
</organism>
<protein>
    <recommendedName>
        <fullName evidence="3">Bud22 domain-containing protein</fullName>
    </recommendedName>
</protein>
<keyword evidence="1" id="KW-0175">Coiled coil</keyword>
<reference evidence="4 5" key="1">
    <citation type="submission" date="2024-01" db="EMBL/GenBank/DDBJ databases">
        <authorList>
            <person name="Allen C."/>
            <person name="Tagirdzhanova G."/>
        </authorList>
    </citation>
    <scope>NUCLEOTIDE SEQUENCE [LARGE SCALE GENOMIC DNA]</scope>
</reference>
<feature type="region of interest" description="Disordered" evidence="2">
    <location>
        <begin position="467"/>
        <end position="555"/>
    </location>
</feature>
<feature type="compositionally biased region" description="Basic residues" evidence="2">
    <location>
        <begin position="76"/>
        <end position="87"/>
    </location>
</feature>
<feature type="compositionally biased region" description="Acidic residues" evidence="2">
    <location>
        <begin position="287"/>
        <end position="309"/>
    </location>
</feature>
<gene>
    <name evidence="4" type="ORF">SEUCBS140593_010372</name>
</gene>
<feature type="region of interest" description="Disordered" evidence="2">
    <location>
        <begin position="323"/>
        <end position="451"/>
    </location>
</feature>